<accession>A0A9W7B6B8</accession>
<keyword evidence="5" id="KW-1185">Reference proteome</keyword>
<dbReference type="PANTHER" id="PTHR20875">
    <property type="entry name" value="EF-HAND CALCIUM-BINDING DOMAIN-CONTAINING PROTEIN 6-RELATED"/>
    <property type="match status" value="1"/>
</dbReference>
<feature type="domain" description="EF-hand" evidence="3">
    <location>
        <begin position="660"/>
        <end position="695"/>
    </location>
</feature>
<name>A0A9W7B6B8_9STRA</name>
<reference evidence="5" key="1">
    <citation type="journal article" date="2023" name="Commun. Biol.">
        <title>Genome analysis of Parmales, the sister group of diatoms, reveals the evolutionary specialization of diatoms from phago-mixotrophs to photoautotrophs.</title>
        <authorList>
            <person name="Ban H."/>
            <person name="Sato S."/>
            <person name="Yoshikawa S."/>
            <person name="Yamada K."/>
            <person name="Nakamura Y."/>
            <person name="Ichinomiya M."/>
            <person name="Sato N."/>
            <person name="Blanc-Mathieu R."/>
            <person name="Endo H."/>
            <person name="Kuwata A."/>
            <person name="Ogata H."/>
        </authorList>
    </citation>
    <scope>NUCLEOTIDE SEQUENCE [LARGE SCALE GENOMIC DNA]</scope>
    <source>
        <strain evidence="5">NIES 3701</strain>
    </source>
</reference>
<dbReference type="Pfam" id="PF13499">
    <property type="entry name" value="EF-hand_7"/>
    <property type="match status" value="7"/>
</dbReference>
<feature type="region of interest" description="Disordered" evidence="2">
    <location>
        <begin position="26"/>
        <end position="46"/>
    </location>
</feature>
<feature type="domain" description="EF-hand" evidence="3">
    <location>
        <begin position="269"/>
        <end position="304"/>
    </location>
</feature>
<keyword evidence="1" id="KW-0106">Calcium</keyword>
<feature type="region of interest" description="Disordered" evidence="2">
    <location>
        <begin position="1284"/>
        <end position="1304"/>
    </location>
</feature>
<feature type="domain" description="EF-hand" evidence="3">
    <location>
        <begin position="535"/>
        <end position="570"/>
    </location>
</feature>
<proteinExistence type="predicted"/>
<evidence type="ECO:0000259" key="3">
    <source>
        <dbReference type="PROSITE" id="PS50222"/>
    </source>
</evidence>
<evidence type="ECO:0000256" key="2">
    <source>
        <dbReference type="SAM" id="MobiDB-lite"/>
    </source>
</evidence>
<dbReference type="PANTHER" id="PTHR20875:SF2">
    <property type="entry name" value="EF-HAND CALCIUM-BINDING DOMAIN-CONTAINING PROTEIN 6"/>
    <property type="match status" value="1"/>
</dbReference>
<feature type="domain" description="EF-hand" evidence="3">
    <location>
        <begin position="1077"/>
        <end position="1112"/>
    </location>
</feature>
<evidence type="ECO:0000313" key="4">
    <source>
        <dbReference type="EMBL" id="GMH82891.1"/>
    </source>
</evidence>
<feature type="domain" description="EF-hand" evidence="3">
    <location>
        <begin position="1201"/>
        <end position="1236"/>
    </location>
</feature>
<dbReference type="OrthoDB" id="26525at2759"/>
<dbReference type="Proteomes" id="UP001165085">
    <property type="component" value="Unassembled WGS sequence"/>
</dbReference>
<comment type="caution">
    <text evidence="4">The sequence shown here is derived from an EMBL/GenBank/DDBJ whole genome shotgun (WGS) entry which is preliminary data.</text>
</comment>
<gene>
    <name evidence="4" type="ORF">TrST_g8985</name>
</gene>
<feature type="region of interest" description="Disordered" evidence="2">
    <location>
        <begin position="858"/>
        <end position="899"/>
    </location>
</feature>
<organism evidence="4 5">
    <name type="scientific">Triparma strigata</name>
    <dbReference type="NCBI Taxonomy" id="1606541"/>
    <lineage>
        <taxon>Eukaryota</taxon>
        <taxon>Sar</taxon>
        <taxon>Stramenopiles</taxon>
        <taxon>Ochrophyta</taxon>
        <taxon>Bolidophyceae</taxon>
        <taxon>Parmales</taxon>
        <taxon>Triparmaceae</taxon>
        <taxon>Triparma</taxon>
    </lineage>
</organism>
<dbReference type="SUPFAM" id="SSF47473">
    <property type="entry name" value="EF-hand"/>
    <property type="match status" value="4"/>
</dbReference>
<feature type="domain" description="EF-hand" evidence="3">
    <location>
        <begin position="571"/>
        <end position="606"/>
    </location>
</feature>
<feature type="region of interest" description="Disordered" evidence="2">
    <location>
        <begin position="342"/>
        <end position="386"/>
    </location>
</feature>
<dbReference type="EMBL" id="BRXY01000275">
    <property type="protein sequence ID" value="GMH82891.1"/>
    <property type="molecule type" value="Genomic_DNA"/>
</dbReference>
<dbReference type="GO" id="GO:0005509">
    <property type="term" value="F:calcium ion binding"/>
    <property type="evidence" value="ECO:0007669"/>
    <property type="project" value="InterPro"/>
</dbReference>
<dbReference type="InterPro" id="IPR052603">
    <property type="entry name" value="EFCB6"/>
</dbReference>
<feature type="domain" description="EF-hand" evidence="3">
    <location>
        <begin position="305"/>
        <end position="340"/>
    </location>
</feature>
<dbReference type="InterPro" id="IPR002048">
    <property type="entry name" value="EF_hand_dom"/>
</dbReference>
<dbReference type="CDD" id="cd00051">
    <property type="entry name" value="EFh"/>
    <property type="match status" value="6"/>
</dbReference>
<dbReference type="InterPro" id="IPR018247">
    <property type="entry name" value="EF_Hand_1_Ca_BS"/>
</dbReference>
<dbReference type="PROSITE" id="PS50222">
    <property type="entry name" value="EF_HAND_2"/>
    <property type="match status" value="14"/>
</dbReference>
<evidence type="ECO:0000313" key="5">
    <source>
        <dbReference type="Proteomes" id="UP001165085"/>
    </source>
</evidence>
<dbReference type="SMART" id="SM00054">
    <property type="entry name" value="EFh"/>
    <property type="match status" value="15"/>
</dbReference>
<dbReference type="Gene3D" id="1.10.238.10">
    <property type="entry name" value="EF-hand"/>
    <property type="match status" value="8"/>
</dbReference>
<feature type="domain" description="EF-hand" evidence="3">
    <location>
        <begin position="1237"/>
        <end position="1272"/>
    </location>
</feature>
<sequence length="1317" mass="148473">MRHKQNYTIGQLLEKATPSKSLYATNSAASQGYEEMGVGGREREDRYRERLDKYSQERAAKKEAEDIANRHKLILKKKALADSKFTTSSSNDNRLSTLWNDPMKVVESLRERCRQKPHLLGMNFPTSSTSTMGLLSEADISRGLKMMGFDLPDKKLHLVLTVLGLHRSLEGGRSIPLSQLKNAVLDKNLEEHHENNQWLQRGGGGMLHSKYMQRQKMNLGDPAVDKLNEKEAFERLQEMEARKRNERHQENIVLTLSENARLMLAKLGDRFSTVRRAFRTMDKDRSGSLTRIELKSILDTFCMTVGDKEFDELMNYFDSDHDGLISYEEFLAVVRNEIQPQIEAGRKGDSQSDASQSGSPTKPMKPSEFDRQSGRRPRRPQYSTEYSASYVKPGMLPVKSLDELKIYHDFLKKIATEFNGVSEAFMAIDIHREGYITKDELRGVLENFAFKMSKQQFDALMNVMDTNHDGKISYDEFMRQVKYCDDQEAEEEEIKRLEEMREFDQTPAAQRRLKQMKNRTKKVTSYEFLMEKIFENSSSIHEAFKKMDKDRSGALSASELKQVLDSYAYKVPDEVFANMLGLFDADGDGEISYHEFMAQVKRANDPNAAPVASTLTEASSGALQGGSGSAAAKAQEMKAQRSKLAAKSKAMKTLITKLSDKFTTVRKAFMDMDKDRSGTLDYDELRAVIESTGYKVSDDVFEEVLEVFDTNMDGEIDYQEFLAQLKDAIQATETGGVGATLASYAGRNLGRKGPLASGELNAAQKAYGERSVGAALRFLCEKISEKWTDIRKSFRMLDWDKSGTISATELRAVLDDCCYTTSDEVFQQVVDIFDSDGDGAISYNELLETLKKVVNGKTPVANPNRKKADEQAETHSRLNNRRASFRRDTYEQPPDSVDENANLPYRFQKKITNIPNLGQGHLDICKAIYNHIAVINDALKRLDYDKKYFISAAEVKAAIETYCGRLNPVLWDDLLCFFDPHMTGIIDYTKFLNDVRAQVDVDVWAEDEEDAPQSISLKSGFKEGRKAAKASGKSVTNNVSMQSGGYVSNKGHAMGTGAHGSSDVEASMKFLCEKIYEKFPSIRNAFMSLDKDRGGTIGKRELKQILDDCCYTVPDATFEACYTKFDTDGDGDISYEEFMNQVKNIVEPGDNDSGGLSNLLIGGQDNLRGQHGVKEMPQLGDQYAGHNADDGLKFLQDKLRTQTESVRTAFRILDNDQTGSVSPDELRRVLENYCYKMNDEEFMKLMNAIDSDRDGRISYEEFMIKIGSEISFAGPLRRQSVMAEQARAPNPLVPQAPPPNRNRAVNQNYKASQISFG</sequence>
<feature type="compositionally biased region" description="Basic and acidic residues" evidence="2">
    <location>
        <begin position="866"/>
        <end position="876"/>
    </location>
</feature>
<evidence type="ECO:0000256" key="1">
    <source>
        <dbReference type="ARBA" id="ARBA00022837"/>
    </source>
</evidence>
<dbReference type="GO" id="GO:0005654">
    <property type="term" value="C:nucleoplasm"/>
    <property type="evidence" value="ECO:0007669"/>
    <property type="project" value="TreeGrafter"/>
</dbReference>
<feature type="domain" description="EF-hand" evidence="3">
    <location>
        <begin position="416"/>
        <end position="451"/>
    </location>
</feature>
<protein>
    <recommendedName>
        <fullName evidence="3">EF-hand domain-containing protein</fullName>
    </recommendedName>
</protein>
<dbReference type="InterPro" id="IPR011992">
    <property type="entry name" value="EF-hand-dom_pair"/>
</dbReference>
<feature type="domain" description="EF-hand" evidence="3">
    <location>
        <begin position="452"/>
        <end position="487"/>
    </location>
</feature>
<feature type="domain" description="EF-hand" evidence="3">
    <location>
        <begin position="821"/>
        <end position="856"/>
    </location>
</feature>
<dbReference type="PROSITE" id="PS00018">
    <property type="entry name" value="EF_HAND_1"/>
    <property type="match status" value="12"/>
</dbReference>
<feature type="domain" description="EF-hand" evidence="3">
    <location>
        <begin position="1113"/>
        <end position="1148"/>
    </location>
</feature>
<feature type="domain" description="EF-hand" evidence="3">
    <location>
        <begin position="696"/>
        <end position="731"/>
    </location>
</feature>
<feature type="domain" description="EF-hand" evidence="3">
    <location>
        <begin position="785"/>
        <end position="820"/>
    </location>
</feature>
<dbReference type="FunFam" id="1.10.238.10:FF:000121">
    <property type="entry name" value="EF-hand calcium-binding domain-containing protein 6"/>
    <property type="match status" value="1"/>
</dbReference>
<feature type="compositionally biased region" description="Pro residues" evidence="2">
    <location>
        <begin position="1291"/>
        <end position="1300"/>
    </location>
</feature>